<evidence type="ECO:0000313" key="2">
    <source>
        <dbReference type="EMBL" id="SEN13178.1"/>
    </source>
</evidence>
<accession>A0A1H8E332</accession>
<dbReference type="RefSeq" id="WP_050520038.1">
    <property type="nucleotide sequence ID" value="NZ_FOCO01000008.1"/>
</dbReference>
<dbReference type="STRING" id="1077947.SAMN05216227_100819"/>
<dbReference type="OrthoDB" id="196105at2"/>
<gene>
    <name evidence="2" type="ORF">SAMN05216227_100819</name>
</gene>
<dbReference type="SMR" id="A0A1H8E332"/>
<reference evidence="2 3" key="1">
    <citation type="submission" date="2016-10" db="EMBL/GenBank/DDBJ databases">
        <authorList>
            <person name="de Groot N.N."/>
        </authorList>
    </citation>
    <scope>NUCLEOTIDE SEQUENCE [LARGE SCALE GENOMIC DNA]</scope>
    <source>
        <strain evidence="2 3">CGMCC 1.10836</strain>
    </source>
</reference>
<dbReference type="Gene3D" id="3.30.70.100">
    <property type="match status" value="1"/>
</dbReference>
<dbReference type="EMBL" id="FOCO01000008">
    <property type="protein sequence ID" value="SEN13178.1"/>
    <property type="molecule type" value="Genomic_DNA"/>
</dbReference>
<dbReference type="GO" id="GO:0009882">
    <property type="term" value="F:blue light photoreceptor activity"/>
    <property type="evidence" value="ECO:0007669"/>
    <property type="project" value="InterPro"/>
</dbReference>
<keyword evidence="3" id="KW-1185">Reference proteome</keyword>
<name>A0A1H8E332_9RHOB</name>
<sequence>MTDLIQITYSSQPFGFDSAILSGVLLDARRCNTRDGITGALVCRRDIYLQYLEGPAAAVHAAYDRIRRDDRHLAVKLRLSAPIQTRLFGDWAMLHDPAQTWSWTEDEVDAGALDTASDADLRAIFETLATTA</sequence>
<dbReference type="InterPro" id="IPR007024">
    <property type="entry name" value="BLUF_domain"/>
</dbReference>
<evidence type="ECO:0000259" key="1">
    <source>
        <dbReference type="PROSITE" id="PS50925"/>
    </source>
</evidence>
<dbReference type="Pfam" id="PF04940">
    <property type="entry name" value="BLUF"/>
    <property type="match status" value="1"/>
</dbReference>
<dbReference type="Proteomes" id="UP000183002">
    <property type="component" value="Unassembled WGS sequence"/>
</dbReference>
<evidence type="ECO:0000313" key="3">
    <source>
        <dbReference type="Proteomes" id="UP000183002"/>
    </source>
</evidence>
<proteinExistence type="predicted"/>
<dbReference type="SUPFAM" id="SSF54975">
    <property type="entry name" value="Acylphosphatase/BLUF domain-like"/>
    <property type="match status" value="1"/>
</dbReference>
<dbReference type="InterPro" id="IPR036046">
    <property type="entry name" value="Acylphosphatase-like_dom_sf"/>
</dbReference>
<feature type="domain" description="BLUF" evidence="1">
    <location>
        <begin position="4"/>
        <end position="94"/>
    </location>
</feature>
<dbReference type="GO" id="GO:0071949">
    <property type="term" value="F:FAD binding"/>
    <property type="evidence" value="ECO:0007669"/>
    <property type="project" value="InterPro"/>
</dbReference>
<organism evidence="2 3">
    <name type="scientific">Pseudorhodobacter antarcticus</name>
    <dbReference type="NCBI Taxonomy" id="1077947"/>
    <lineage>
        <taxon>Bacteria</taxon>
        <taxon>Pseudomonadati</taxon>
        <taxon>Pseudomonadota</taxon>
        <taxon>Alphaproteobacteria</taxon>
        <taxon>Rhodobacterales</taxon>
        <taxon>Paracoccaceae</taxon>
        <taxon>Pseudorhodobacter</taxon>
    </lineage>
</organism>
<dbReference type="SMART" id="SM01034">
    <property type="entry name" value="BLUF"/>
    <property type="match status" value="1"/>
</dbReference>
<dbReference type="PROSITE" id="PS50925">
    <property type="entry name" value="BLUF"/>
    <property type="match status" value="1"/>
</dbReference>
<dbReference type="AlphaFoldDB" id="A0A1H8E332"/>
<protein>
    <submittedName>
        <fullName evidence="2">Sensors of blue-light using FAD</fullName>
    </submittedName>
</protein>